<dbReference type="EMBL" id="WINI01000001">
    <property type="protein sequence ID" value="MQQ99798.1"/>
    <property type="molecule type" value="Genomic_DNA"/>
</dbReference>
<sequence>MYYSSSNHKAHKAHKSVRGFTLLEVLITIVVSAVALLGLAKMQALAVSSTSNAGSRSLIALQVASLVSSMHVNTAYWAPSTAVVNASTFSAAGTTVTDPTGVLNAASSGCATQCTPAALAAYDVQTWVAGMNQQFPTYTANVNCTGNAAQPVSCQIYVTWVENQVAMNQTTAATAPGGSATATQSFSVFVQP</sequence>
<keyword evidence="3" id="KW-1185">Reference proteome</keyword>
<feature type="transmembrane region" description="Helical" evidence="1">
    <location>
        <begin position="20"/>
        <end position="40"/>
    </location>
</feature>
<reference evidence="2 3" key="1">
    <citation type="submission" date="2019-10" db="EMBL/GenBank/DDBJ databases">
        <title>Glaciimonas soli sp. nov., a psychrophilic bacterium isolated from the forest soil of a high elevation mountain in Taiwan.</title>
        <authorList>
            <person name="Wang L.-T."/>
            <person name="Shieh W.Y."/>
        </authorList>
    </citation>
    <scope>NUCLEOTIDE SEQUENCE [LARGE SCALE GENOMIC DNA]</scope>
    <source>
        <strain evidence="2 3">GS1</strain>
    </source>
</reference>
<dbReference type="AlphaFoldDB" id="A0A843YJ41"/>
<dbReference type="InterPro" id="IPR012902">
    <property type="entry name" value="N_methyl_site"/>
</dbReference>
<organism evidence="2 3">
    <name type="scientific">Glaciimonas soli</name>
    <dbReference type="NCBI Taxonomy" id="2590999"/>
    <lineage>
        <taxon>Bacteria</taxon>
        <taxon>Pseudomonadati</taxon>
        <taxon>Pseudomonadota</taxon>
        <taxon>Betaproteobacteria</taxon>
        <taxon>Burkholderiales</taxon>
        <taxon>Oxalobacteraceae</taxon>
        <taxon>Glaciimonas</taxon>
    </lineage>
</organism>
<evidence type="ECO:0000313" key="2">
    <source>
        <dbReference type="EMBL" id="MQQ99798.1"/>
    </source>
</evidence>
<keyword evidence="1" id="KW-1133">Transmembrane helix</keyword>
<accession>A0A843YJ41</accession>
<name>A0A843YJ41_9BURK</name>
<proteinExistence type="predicted"/>
<gene>
    <name evidence="2" type="ORF">GEV47_03745</name>
</gene>
<evidence type="ECO:0000256" key="1">
    <source>
        <dbReference type="SAM" id="Phobius"/>
    </source>
</evidence>
<keyword evidence="1" id="KW-0812">Transmembrane</keyword>
<dbReference type="NCBIfam" id="TIGR02532">
    <property type="entry name" value="IV_pilin_GFxxxE"/>
    <property type="match status" value="1"/>
</dbReference>
<dbReference type="PROSITE" id="PS00409">
    <property type="entry name" value="PROKAR_NTER_METHYL"/>
    <property type="match status" value="1"/>
</dbReference>
<evidence type="ECO:0000313" key="3">
    <source>
        <dbReference type="Proteomes" id="UP000451565"/>
    </source>
</evidence>
<dbReference type="Proteomes" id="UP000451565">
    <property type="component" value="Unassembled WGS sequence"/>
</dbReference>
<comment type="caution">
    <text evidence="2">The sequence shown here is derived from an EMBL/GenBank/DDBJ whole genome shotgun (WGS) entry which is preliminary data.</text>
</comment>
<protein>
    <submittedName>
        <fullName evidence="2">Prepilin-type N-terminal cleavage/methylation domain-containing protein</fullName>
    </submittedName>
</protein>
<keyword evidence="1" id="KW-0472">Membrane</keyword>
<dbReference type="Pfam" id="PF07963">
    <property type="entry name" value="N_methyl"/>
    <property type="match status" value="1"/>
</dbReference>
<dbReference type="RefSeq" id="WP_153233338.1">
    <property type="nucleotide sequence ID" value="NZ_WINI01000001.1"/>
</dbReference>
<dbReference type="OrthoDB" id="8547299at2"/>